<feature type="transmembrane region" description="Helical" evidence="6">
    <location>
        <begin position="201"/>
        <end position="221"/>
    </location>
</feature>
<dbReference type="PANTHER" id="PTHR32089:SF112">
    <property type="entry name" value="LYSOZYME-LIKE PROTEIN-RELATED"/>
    <property type="match status" value="1"/>
</dbReference>
<gene>
    <name evidence="9" type="ORF">EV385_4426</name>
</gene>
<evidence type="ECO:0000256" key="5">
    <source>
        <dbReference type="PROSITE-ProRule" id="PRU00284"/>
    </source>
</evidence>
<name>A0A4Q7ZPA9_9ACTN</name>
<dbReference type="Pfam" id="PF00015">
    <property type="entry name" value="MCPsignal"/>
    <property type="match status" value="1"/>
</dbReference>
<evidence type="ECO:0000256" key="2">
    <source>
        <dbReference type="ARBA" id="ARBA00022989"/>
    </source>
</evidence>
<protein>
    <submittedName>
        <fullName evidence="9">Methyl-accepting chemotaxis protein</fullName>
    </submittedName>
</protein>
<dbReference type="OrthoDB" id="1115140at2"/>
<dbReference type="PRINTS" id="PR00260">
    <property type="entry name" value="CHEMTRNSDUCR"/>
</dbReference>
<comment type="similarity">
    <text evidence="4">Belongs to the methyl-accepting chemotaxis (MCP) protein family.</text>
</comment>
<evidence type="ECO:0000313" key="9">
    <source>
        <dbReference type="EMBL" id="RZU52554.1"/>
    </source>
</evidence>
<keyword evidence="10" id="KW-1185">Reference proteome</keyword>
<dbReference type="GO" id="GO:0016020">
    <property type="term" value="C:membrane"/>
    <property type="evidence" value="ECO:0007669"/>
    <property type="project" value="InterPro"/>
</dbReference>
<dbReference type="Proteomes" id="UP000292564">
    <property type="component" value="Unassembled WGS sequence"/>
</dbReference>
<accession>A0A4Q7ZPA9</accession>
<evidence type="ECO:0000259" key="7">
    <source>
        <dbReference type="PROSITE" id="PS50111"/>
    </source>
</evidence>
<dbReference type="InterPro" id="IPR004089">
    <property type="entry name" value="MCPsignal_dom"/>
</dbReference>
<dbReference type="SMART" id="SM00283">
    <property type="entry name" value="MA"/>
    <property type="match status" value="1"/>
</dbReference>
<dbReference type="Gene3D" id="1.10.287.950">
    <property type="entry name" value="Methyl-accepting chemotaxis protein"/>
    <property type="match status" value="1"/>
</dbReference>
<keyword evidence="1 6" id="KW-0812">Transmembrane</keyword>
<dbReference type="GO" id="GO:0007165">
    <property type="term" value="P:signal transduction"/>
    <property type="evidence" value="ECO:0007669"/>
    <property type="project" value="UniProtKB-KW"/>
</dbReference>
<dbReference type="GO" id="GO:0004888">
    <property type="term" value="F:transmembrane signaling receptor activity"/>
    <property type="evidence" value="ECO:0007669"/>
    <property type="project" value="InterPro"/>
</dbReference>
<reference evidence="9 10" key="1">
    <citation type="submission" date="2019-02" db="EMBL/GenBank/DDBJ databases">
        <title>Sequencing the genomes of 1000 actinobacteria strains.</title>
        <authorList>
            <person name="Klenk H.-P."/>
        </authorList>
    </citation>
    <scope>NUCLEOTIDE SEQUENCE [LARGE SCALE GENOMIC DNA]</scope>
    <source>
        <strain evidence="9 10">DSM 45162</strain>
    </source>
</reference>
<dbReference type="PROSITE" id="PS50111">
    <property type="entry name" value="CHEMOTAXIS_TRANSDUC_2"/>
    <property type="match status" value="1"/>
</dbReference>
<dbReference type="PROSITE" id="PS50885">
    <property type="entry name" value="HAMP"/>
    <property type="match status" value="1"/>
</dbReference>
<dbReference type="SMART" id="SM00304">
    <property type="entry name" value="HAMP"/>
    <property type="match status" value="2"/>
</dbReference>
<evidence type="ECO:0000313" key="10">
    <source>
        <dbReference type="Proteomes" id="UP000292564"/>
    </source>
</evidence>
<dbReference type="RefSeq" id="WP_130511154.1">
    <property type="nucleotide sequence ID" value="NZ_SHKY01000001.1"/>
</dbReference>
<comment type="caution">
    <text evidence="9">The sequence shown here is derived from an EMBL/GenBank/DDBJ whole genome shotgun (WGS) entry which is preliminary data.</text>
</comment>
<evidence type="ECO:0000256" key="1">
    <source>
        <dbReference type="ARBA" id="ARBA00022692"/>
    </source>
</evidence>
<dbReference type="SUPFAM" id="SSF58104">
    <property type="entry name" value="Methyl-accepting chemotaxis protein (MCP) signaling domain"/>
    <property type="match status" value="1"/>
</dbReference>
<dbReference type="InterPro" id="IPR003660">
    <property type="entry name" value="HAMP_dom"/>
</dbReference>
<proteinExistence type="inferred from homology"/>
<dbReference type="AlphaFoldDB" id="A0A4Q7ZPA9"/>
<keyword evidence="6" id="KW-0472">Membrane</keyword>
<dbReference type="Pfam" id="PF00672">
    <property type="entry name" value="HAMP"/>
    <property type="match status" value="1"/>
</dbReference>
<dbReference type="EMBL" id="SHKY01000001">
    <property type="protein sequence ID" value="RZU52554.1"/>
    <property type="molecule type" value="Genomic_DNA"/>
</dbReference>
<dbReference type="GO" id="GO:0006935">
    <property type="term" value="P:chemotaxis"/>
    <property type="evidence" value="ECO:0007669"/>
    <property type="project" value="InterPro"/>
</dbReference>
<feature type="domain" description="HAMP" evidence="8">
    <location>
        <begin position="223"/>
        <end position="275"/>
    </location>
</feature>
<evidence type="ECO:0000256" key="3">
    <source>
        <dbReference type="ARBA" id="ARBA00023224"/>
    </source>
</evidence>
<dbReference type="CDD" id="cd06225">
    <property type="entry name" value="HAMP"/>
    <property type="match status" value="1"/>
</dbReference>
<evidence type="ECO:0000256" key="4">
    <source>
        <dbReference type="ARBA" id="ARBA00029447"/>
    </source>
</evidence>
<sequence>MVRILRRVRLRSRLLLAFGAFCLLISAMTFVGVVESGRQAAVTDEVARLRVLTRDVMQLKFRGADVSARQLAYAWDAPFVGGRAATDPESSNRKIFLDVLKDLDADMKAVPVGELTPAEQKIFTEIKASFATFMKYDAQVVALFKQDSPESLKLANMVMLGNGYDSYYSIMDNTARLINSVHARSDLAQQQARIAAQRLRMLLFVGAGLAVVLTILMGLAITSSVVKPVAAVADALRTLARRDLTGKLPVEGHDELTVMAGAFNEATAAMRETLASVGARASAVASSSQALAQVSDRMQEQAADTSLQANVVAGAAGEVSDNVAGMASAAEEMNASINEIARSTEAAASVAGDAVTTAQETSAAVRELIEASGEIGQIVKTITAIAEQTNLLALNATIEAARAGDAGKGFAVVASEVKDLSQETARASEDIIAKIDAIQQTTERAAASIGQISGVVRQISELQSTIAAAVEEQSATTAEINRNVSEVSAGSQQIAAGVGGVADIASATTRDADATRESARDLGDTARELDELVSSFGY</sequence>
<keyword evidence="3 5" id="KW-0807">Transducer</keyword>
<dbReference type="InterPro" id="IPR004090">
    <property type="entry name" value="Chemotax_Me-accpt_rcpt"/>
</dbReference>
<keyword evidence="2 6" id="KW-1133">Transmembrane helix</keyword>
<organism evidence="9 10">
    <name type="scientific">Krasilnikovia cinnamomea</name>
    <dbReference type="NCBI Taxonomy" id="349313"/>
    <lineage>
        <taxon>Bacteria</taxon>
        <taxon>Bacillati</taxon>
        <taxon>Actinomycetota</taxon>
        <taxon>Actinomycetes</taxon>
        <taxon>Micromonosporales</taxon>
        <taxon>Micromonosporaceae</taxon>
        <taxon>Krasilnikovia</taxon>
    </lineage>
</organism>
<feature type="domain" description="Methyl-accepting transducer" evidence="7">
    <location>
        <begin position="280"/>
        <end position="509"/>
    </location>
</feature>
<evidence type="ECO:0000256" key="6">
    <source>
        <dbReference type="SAM" id="Phobius"/>
    </source>
</evidence>
<dbReference type="PANTHER" id="PTHR32089">
    <property type="entry name" value="METHYL-ACCEPTING CHEMOTAXIS PROTEIN MCPB"/>
    <property type="match status" value="1"/>
</dbReference>
<evidence type="ECO:0000259" key="8">
    <source>
        <dbReference type="PROSITE" id="PS50885"/>
    </source>
</evidence>